<accession>A0ABR7HSW0</accession>
<gene>
    <name evidence="1" type="ORF">H8S34_07180</name>
</gene>
<dbReference type="EMBL" id="JACOPR010000003">
    <property type="protein sequence ID" value="MBC5730615.1"/>
    <property type="molecule type" value="Genomic_DNA"/>
</dbReference>
<sequence length="158" mass="18318">MDFWMIARQDLKQDLLDIFSALGNLQYQYDWVITDHGLWYGENCPDDVRKRWQWTGLLMDGRELTEHLSAGYVSFLSGGVLSAVPKGTPLSQVRNYEPYWEIEAFDSPEYQFQTPLTQLELLCYDGYAWVLICDQAFSKRVKEALPMAKNPEAFYAAP</sequence>
<evidence type="ECO:0000313" key="1">
    <source>
        <dbReference type="EMBL" id="MBC5730615.1"/>
    </source>
</evidence>
<reference evidence="1 2" key="1">
    <citation type="submission" date="2020-08" db="EMBL/GenBank/DDBJ databases">
        <title>Genome public.</title>
        <authorList>
            <person name="Liu C."/>
            <person name="Sun Q."/>
        </authorList>
    </citation>
    <scope>NUCLEOTIDE SEQUENCE [LARGE SCALE GENOMIC DNA]</scope>
    <source>
        <strain evidence="1 2">New-38</strain>
    </source>
</reference>
<organism evidence="1 2">
    <name type="scientific">Pseudoflavonifractor hominis</name>
    <dbReference type="NCBI Taxonomy" id="2763059"/>
    <lineage>
        <taxon>Bacteria</taxon>
        <taxon>Bacillati</taxon>
        <taxon>Bacillota</taxon>
        <taxon>Clostridia</taxon>
        <taxon>Eubacteriales</taxon>
        <taxon>Oscillospiraceae</taxon>
        <taxon>Pseudoflavonifractor</taxon>
    </lineage>
</organism>
<dbReference type="RefSeq" id="WP_186963494.1">
    <property type="nucleotide sequence ID" value="NZ_JACOPR010000003.1"/>
</dbReference>
<proteinExistence type="predicted"/>
<keyword evidence="2" id="KW-1185">Reference proteome</keyword>
<protein>
    <submittedName>
        <fullName evidence="1">Uncharacterized protein</fullName>
    </submittedName>
</protein>
<evidence type="ECO:0000313" key="2">
    <source>
        <dbReference type="Proteomes" id="UP000660021"/>
    </source>
</evidence>
<dbReference type="Proteomes" id="UP000660021">
    <property type="component" value="Unassembled WGS sequence"/>
</dbReference>
<name>A0ABR7HSW0_9FIRM</name>
<comment type="caution">
    <text evidence="1">The sequence shown here is derived from an EMBL/GenBank/DDBJ whole genome shotgun (WGS) entry which is preliminary data.</text>
</comment>